<sequence>MEEKEESISSTLNYYSSFKPEDYSSPKQYISRNLVSSIIGLSKDGKSNINIVWKSSPHNSKKILLDIRLISLLFGFACSILLYKMVIVMPYSNMESAVNFKDFVERSYTNAIVWANYHEIYEILQPLLYGVLVAMVGYYLVYLDSNIPGVSPPTPFSPRKRAIYYQQRSSIHLGYLTALAVGVIISGLMYLDI</sequence>
<evidence type="ECO:0000256" key="1">
    <source>
        <dbReference type="SAM" id="Phobius"/>
    </source>
</evidence>
<dbReference type="PANTHER" id="PTHR28640:SF1">
    <property type="entry name" value="ADP-RIBOSYLATION FACTOR-LIKE PROTEIN 6-INTERACTING PROTEIN 6"/>
    <property type="match status" value="1"/>
</dbReference>
<keyword evidence="1" id="KW-1133">Transmembrane helix</keyword>
<feature type="transmembrane region" description="Helical" evidence="1">
    <location>
        <begin position="173"/>
        <end position="191"/>
    </location>
</feature>
<dbReference type="EMBL" id="GFDG01000120">
    <property type="protein sequence ID" value="JAV18679.1"/>
    <property type="molecule type" value="Transcribed_RNA"/>
</dbReference>
<protein>
    <submittedName>
        <fullName evidence="2">Uncharacterized protein</fullName>
    </submittedName>
</protein>
<feature type="transmembrane region" description="Helical" evidence="1">
    <location>
        <begin position="123"/>
        <end position="141"/>
    </location>
</feature>
<dbReference type="InterPro" id="IPR029383">
    <property type="entry name" value="ARL6IP6"/>
</dbReference>
<proteinExistence type="predicted"/>
<feature type="transmembrane region" description="Helical" evidence="1">
    <location>
        <begin position="69"/>
        <end position="91"/>
    </location>
</feature>
<reference evidence="2" key="1">
    <citation type="submission" date="2017-01" db="EMBL/GenBank/DDBJ databases">
        <title>An insight into the sialome and mialome of the horn fly, Haematobia irritans.</title>
        <authorList>
            <person name="Breijo M."/>
            <person name="Boiani M."/>
            <person name="Ures X."/>
            <person name="Rocha S."/>
            <person name="Sequeira M."/>
            <person name="Ribeiro J.M."/>
        </authorList>
    </citation>
    <scope>NUCLEOTIDE SEQUENCE</scope>
</reference>
<dbReference type="AlphaFoldDB" id="A0A1L8EJ76"/>
<dbReference type="Pfam" id="PF15062">
    <property type="entry name" value="ARL6IP6"/>
    <property type="match status" value="1"/>
</dbReference>
<accession>A0A1L8EJ76</accession>
<dbReference type="PANTHER" id="PTHR28640">
    <property type="entry name" value="ADP-RIBOSYLATION FACTOR-LIKE PROTEIN 6-INTERACTING PROTEIN 6"/>
    <property type="match status" value="1"/>
</dbReference>
<evidence type="ECO:0000313" key="2">
    <source>
        <dbReference type="EMBL" id="JAV18679.1"/>
    </source>
</evidence>
<keyword evidence="1" id="KW-0812">Transmembrane</keyword>
<keyword evidence="1" id="KW-0472">Membrane</keyword>
<name>A0A1L8EJ76_HAEIR</name>
<organism evidence="2">
    <name type="scientific">Haematobia irritans</name>
    <name type="common">Horn fly</name>
    <name type="synonym">Conops irritans</name>
    <dbReference type="NCBI Taxonomy" id="7368"/>
    <lineage>
        <taxon>Eukaryota</taxon>
        <taxon>Metazoa</taxon>
        <taxon>Ecdysozoa</taxon>
        <taxon>Arthropoda</taxon>
        <taxon>Hexapoda</taxon>
        <taxon>Insecta</taxon>
        <taxon>Pterygota</taxon>
        <taxon>Neoptera</taxon>
        <taxon>Endopterygota</taxon>
        <taxon>Diptera</taxon>
        <taxon>Brachycera</taxon>
        <taxon>Muscomorpha</taxon>
        <taxon>Muscoidea</taxon>
        <taxon>Muscidae</taxon>
        <taxon>Haematobia</taxon>
    </lineage>
</organism>